<protein>
    <recommendedName>
        <fullName evidence="5">ASST-domain-containing protein</fullName>
    </recommendedName>
</protein>
<feature type="chain" id="PRO_5013206769" description="ASST-domain-containing protein" evidence="2">
    <location>
        <begin position="23"/>
        <end position="487"/>
    </location>
</feature>
<organism evidence="3 4">
    <name type="scientific">Penicillium vulpinum</name>
    <dbReference type="NCBI Taxonomy" id="29845"/>
    <lineage>
        <taxon>Eukaryota</taxon>
        <taxon>Fungi</taxon>
        <taxon>Dikarya</taxon>
        <taxon>Ascomycota</taxon>
        <taxon>Pezizomycotina</taxon>
        <taxon>Eurotiomycetes</taxon>
        <taxon>Eurotiomycetidae</taxon>
        <taxon>Eurotiales</taxon>
        <taxon>Aspergillaceae</taxon>
        <taxon>Penicillium</taxon>
    </lineage>
</organism>
<evidence type="ECO:0008006" key="5">
    <source>
        <dbReference type="Google" id="ProtNLM"/>
    </source>
</evidence>
<keyword evidence="4" id="KW-1185">Reference proteome</keyword>
<gene>
    <name evidence="3" type="ORF">PENVUL_c002G01656</name>
</gene>
<comment type="caution">
    <text evidence="3">The sequence shown here is derived from an EMBL/GenBank/DDBJ whole genome shotgun (WGS) entry which is preliminary data.</text>
</comment>
<feature type="signal peptide" evidence="2">
    <location>
        <begin position="1"/>
        <end position="22"/>
    </location>
</feature>
<dbReference type="InterPro" id="IPR039535">
    <property type="entry name" value="ASST-like"/>
</dbReference>
<dbReference type="EMBL" id="MDYP01000002">
    <property type="protein sequence ID" value="OQE11621.1"/>
    <property type="molecule type" value="Genomic_DNA"/>
</dbReference>
<dbReference type="PANTHER" id="PTHR35340">
    <property type="entry name" value="PQQ ENZYME REPEAT PROTEIN-RELATED"/>
    <property type="match status" value="1"/>
</dbReference>
<dbReference type="STRING" id="29845.A0A1V6SCA7"/>
<keyword evidence="2" id="KW-0732">Signal</keyword>
<dbReference type="Proteomes" id="UP000191518">
    <property type="component" value="Unassembled WGS sequence"/>
</dbReference>
<evidence type="ECO:0000256" key="1">
    <source>
        <dbReference type="SAM" id="MobiDB-lite"/>
    </source>
</evidence>
<evidence type="ECO:0000256" key="2">
    <source>
        <dbReference type="SAM" id="SignalP"/>
    </source>
</evidence>
<sequence>MAFIGIGQLLLFWMSTSRHVLGLRPDICAPALNVTHYEDGHVTPGYIFITPYEVTAFNDGPYIYTHSGELVWAGAVGNELVHNLHPCHIGGHEKLCRQLYTADGERDYIEIVGGKEPDLHELNVVNNGTAILTTWLITRPCDLSSVGGPENGYLMSVGFQEIDVETQTVNFMWDAADHVQIEESYIELTWKRWGNGISPETRWDFFHINSVDKSQSGDYLISSRHTRTIYMISGQNGTVLWRLGGKRSDFTFEPGLNFSSQHHARLQVEGNDNFTISLFDNGFDGEHQTALSSSGLVLHLDMQAMHASLVRRYITPDGILTSKEGSVQSLENGNVFIYWGGTPFLSEHTLDGSRVVFEARLTDPTGYWYRGWKANFTTAPTTSPGVYAVSESNSGRTTWFVSWNGATEVQGWRVYASQEEWNGYELIGYFEKNGFETTIGREDFYAWAIIEAVDGTGLSIRNSSAPISTSCQRSNRDAEQSVLDGLN</sequence>
<dbReference type="Pfam" id="PF14269">
    <property type="entry name" value="Arylsulfotran_2"/>
    <property type="match status" value="1"/>
</dbReference>
<proteinExistence type="predicted"/>
<evidence type="ECO:0000313" key="3">
    <source>
        <dbReference type="EMBL" id="OQE11621.1"/>
    </source>
</evidence>
<feature type="region of interest" description="Disordered" evidence="1">
    <location>
        <begin position="465"/>
        <end position="487"/>
    </location>
</feature>
<reference evidence="4" key="1">
    <citation type="journal article" date="2017" name="Nat. Microbiol.">
        <title>Global analysis of biosynthetic gene clusters reveals vast potential of secondary metabolite production in Penicillium species.</title>
        <authorList>
            <person name="Nielsen J.C."/>
            <person name="Grijseels S."/>
            <person name="Prigent S."/>
            <person name="Ji B."/>
            <person name="Dainat J."/>
            <person name="Nielsen K.F."/>
            <person name="Frisvad J.C."/>
            <person name="Workman M."/>
            <person name="Nielsen J."/>
        </authorList>
    </citation>
    <scope>NUCLEOTIDE SEQUENCE [LARGE SCALE GENOMIC DNA]</scope>
    <source>
        <strain evidence="4">IBT 29486</strain>
    </source>
</reference>
<name>A0A1V6SCA7_9EURO</name>
<dbReference type="InterPro" id="IPR053143">
    <property type="entry name" value="Arylsulfate_ST"/>
</dbReference>
<evidence type="ECO:0000313" key="4">
    <source>
        <dbReference type="Proteomes" id="UP000191518"/>
    </source>
</evidence>
<accession>A0A1V6SCA7</accession>
<dbReference type="AlphaFoldDB" id="A0A1V6SCA7"/>
<dbReference type="PANTHER" id="PTHR35340:SF8">
    <property type="entry name" value="ASST-DOMAIN-CONTAINING PROTEIN"/>
    <property type="match status" value="1"/>
</dbReference>